<feature type="transmembrane region" description="Helical" evidence="1">
    <location>
        <begin position="183"/>
        <end position="205"/>
    </location>
</feature>
<dbReference type="SUPFAM" id="SSF81342">
    <property type="entry name" value="Transmembrane di-heme cytochromes"/>
    <property type="match status" value="1"/>
</dbReference>
<dbReference type="GO" id="GO:0016491">
    <property type="term" value="F:oxidoreductase activity"/>
    <property type="evidence" value="ECO:0007669"/>
    <property type="project" value="InterPro"/>
</dbReference>
<dbReference type="InterPro" id="IPR005797">
    <property type="entry name" value="Cyt_b/b6_N"/>
</dbReference>
<dbReference type="InterPro" id="IPR027387">
    <property type="entry name" value="Cytb/b6-like_sf"/>
</dbReference>
<dbReference type="PROSITE" id="PS51002">
    <property type="entry name" value="CYTB_NTER"/>
    <property type="match status" value="1"/>
</dbReference>
<keyword evidence="1" id="KW-0812">Transmembrane</keyword>
<evidence type="ECO:0000259" key="2">
    <source>
        <dbReference type="PROSITE" id="PS51002"/>
    </source>
</evidence>
<dbReference type="GO" id="GO:0009055">
    <property type="term" value="F:electron transfer activity"/>
    <property type="evidence" value="ECO:0007669"/>
    <property type="project" value="InterPro"/>
</dbReference>
<dbReference type="AlphaFoldDB" id="G1FLD6"/>
<accession>G1FLD6</accession>
<feature type="transmembrane region" description="Helical" evidence="1">
    <location>
        <begin position="7"/>
        <end position="27"/>
    </location>
</feature>
<dbReference type="Pfam" id="PF00033">
    <property type="entry name" value="Cytochrome_B"/>
    <property type="match status" value="1"/>
</dbReference>
<dbReference type="RefSeq" id="YP_004841736.1">
    <property type="nucleotide sequence ID" value="NC_015981.1"/>
</dbReference>
<proteinExistence type="predicted"/>
<feature type="transmembrane region" description="Helical" evidence="1">
    <location>
        <begin position="33"/>
        <end position="58"/>
    </location>
</feature>
<gene>
    <name evidence="3" type="ORF">IMG5_M206974</name>
</gene>
<sequence length="430" mass="51106">MTLVRNSYLNLSIKNLIVYFSILTVSFHDINSLFGFFIFLVIINQLISGTMLSFSLVIEPMLIPMVREEEDVEDLYIDDFFWLHERGVDLLFIFSYFHLFRKLYLNNIDYDQESSWKSGVLAFLVLQVVVFFGLVLCCTHLSDITLAIAANLYDTVFAHKGKFYWWIFTSKELNTDTLIRLAYLHYIIAFFLAYLGLIHGIDMHYDWKNESTLDGIDNQMIWFDEALLNEISAFLYFILFIMFLCSIIYKEPESLSYEIFMWGDIGFINDVRYLSVAPHWYFRPFMAWLTVCPFHKIGLFGLVFYFFILFYQPTILGLNEQNYYSKKLTLISPFGILTNEVYSNKIYSLDDNVFHHITYFIFIVSALYVVSYLPYGRFYNRINGNIGTLCSFTYIFLYLGTPYLRRNIFIELIYFWVLNQSYFLKFKNIL</sequence>
<evidence type="ECO:0000256" key="1">
    <source>
        <dbReference type="SAM" id="Phobius"/>
    </source>
</evidence>
<feature type="transmembrane region" description="Helical" evidence="1">
    <location>
        <begin position="382"/>
        <end position="401"/>
    </location>
</feature>
<feature type="transmembrane region" description="Helical" evidence="1">
    <location>
        <begin position="357"/>
        <end position="375"/>
    </location>
</feature>
<protein>
    <submittedName>
        <fullName evidence="3">Apocytochrome b</fullName>
    </submittedName>
</protein>
<name>G1FLD6_ICHMU</name>
<geneLocation type="mitochondrion" evidence="3"/>
<dbReference type="Gene3D" id="1.20.810.10">
    <property type="entry name" value="Cytochrome Bc1 Complex, Chain C"/>
    <property type="match status" value="1"/>
</dbReference>
<keyword evidence="3" id="KW-0496">Mitochondrion</keyword>
<keyword evidence="1" id="KW-0472">Membrane</keyword>
<dbReference type="GO" id="GO:0016020">
    <property type="term" value="C:membrane"/>
    <property type="evidence" value="ECO:0007669"/>
    <property type="project" value="InterPro"/>
</dbReference>
<organism evidence="3">
    <name type="scientific">Ichthyophthirius multifiliis</name>
    <name type="common">White spot disease agent</name>
    <name type="synonym">Ich</name>
    <dbReference type="NCBI Taxonomy" id="5932"/>
    <lineage>
        <taxon>Eukaryota</taxon>
        <taxon>Sar</taxon>
        <taxon>Alveolata</taxon>
        <taxon>Ciliophora</taxon>
        <taxon>Intramacronucleata</taxon>
        <taxon>Oligohymenophorea</taxon>
        <taxon>Hymenostomatida</taxon>
        <taxon>Ophryoglenina</taxon>
        <taxon>Ichthyophthirius</taxon>
    </lineage>
</organism>
<feature type="domain" description="Cytochrome b/b6 N-terminal region profile" evidence="2">
    <location>
        <begin position="1"/>
        <end position="212"/>
    </location>
</feature>
<evidence type="ECO:0000313" key="3">
    <source>
        <dbReference type="EMBL" id="AEL89278.1"/>
    </source>
</evidence>
<dbReference type="GeneID" id="11123004"/>
<dbReference type="EMBL" id="JN227086">
    <property type="protein sequence ID" value="AEL89278.1"/>
    <property type="molecule type" value="Genomic_DNA"/>
</dbReference>
<feature type="transmembrane region" description="Helical" evidence="1">
    <location>
        <begin position="226"/>
        <end position="249"/>
    </location>
</feature>
<keyword evidence="1" id="KW-1133">Transmembrane helix</keyword>
<reference evidence="3" key="1">
    <citation type="submission" date="2011-07" db="EMBL/GenBank/DDBJ databases">
        <authorList>
            <person name="Coyne R."/>
            <person name="Brami D."/>
            <person name="Johnson J."/>
            <person name="Hostetler J."/>
            <person name="Hannick L."/>
            <person name="Clark T."/>
            <person name="Cassidy-Hanley D."/>
            <person name="Inman J."/>
        </authorList>
    </citation>
    <scope>NUCLEOTIDE SEQUENCE</scope>
    <source>
        <strain evidence="3">G5</strain>
    </source>
</reference>
<feature type="transmembrane region" description="Helical" evidence="1">
    <location>
        <begin position="120"/>
        <end position="142"/>
    </location>
</feature>
<dbReference type="GO" id="GO:0022904">
    <property type="term" value="P:respiratory electron transport chain"/>
    <property type="evidence" value="ECO:0007669"/>
    <property type="project" value="InterPro"/>
</dbReference>
<dbReference type="InterPro" id="IPR016174">
    <property type="entry name" value="Di-haem_cyt_TM"/>
</dbReference>
<feature type="transmembrane region" description="Helical" evidence="1">
    <location>
        <begin position="286"/>
        <end position="311"/>
    </location>
</feature>